<evidence type="ECO:0000256" key="2">
    <source>
        <dbReference type="ARBA" id="ARBA00022475"/>
    </source>
</evidence>
<dbReference type="STRING" id="1459.AF332_17945"/>
<keyword evidence="5" id="KW-0918">Phosphonate transport</keyword>
<keyword evidence="10" id="KW-1185">Reference proteome</keyword>
<keyword evidence="6" id="KW-1278">Translocase</keyword>
<dbReference type="InterPro" id="IPR050086">
    <property type="entry name" value="MetN_ABC_transporter-like"/>
</dbReference>
<keyword evidence="2" id="KW-1003">Cell membrane</keyword>
<keyword evidence="3" id="KW-0547">Nucleotide-binding</keyword>
<dbReference type="GO" id="GO:0016887">
    <property type="term" value="F:ATP hydrolysis activity"/>
    <property type="evidence" value="ECO:0007669"/>
    <property type="project" value="InterPro"/>
</dbReference>
<dbReference type="CDD" id="cd03256">
    <property type="entry name" value="ABC_PhnC_transporter"/>
    <property type="match status" value="1"/>
</dbReference>
<dbReference type="PATRIC" id="fig|1459.3.peg.3938"/>
<dbReference type="InterPro" id="IPR012693">
    <property type="entry name" value="ABC_transpr_PhnC"/>
</dbReference>
<evidence type="ECO:0000256" key="1">
    <source>
        <dbReference type="ARBA" id="ARBA00022448"/>
    </source>
</evidence>
<accession>A0A0M0GF89</accession>
<dbReference type="GO" id="GO:0005524">
    <property type="term" value="F:ATP binding"/>
    <property type="evidence" value="ECO:0007669"/>
    <property type="project" value="UniProtKB-KW"/>
</dbReference>
<dbReference type="PANTHER" id="PTHR43166:SF6">
    <property type="entry name" value="PHOSPHONATES IMPORT ATP-BINDING PROTEIN PHNC"/>
    <property type="match status" value="1"/>
</dbReference>
<dbReference type="EMBL" id="LGUF01000007">
    <property type="protein sequence ID" value="KON88509.1"/>
    <property type="molecule type" value="Genomic_DNA"/>
</dbReference>
<dbReference type="Proteomes" id="UP000037109">
    <property type="component" value="Unassembled WGS sequence"/>
</dbReference>
<dbReference type="InterPro" id="IPR003593">
    <property type="entry name" value="AAA+_ATPase"/>
</dbReference>
<dbReference type="NCBIfam" id="TIGR02315">
    <property type="entry name" value="ABC_phnC"/>
    <property type="match status" value="1"/>
</dbReference>
<evidence type="ECO:0000256" key="5">
    <source>
        <dbReference type="ARBA" id="ARBA00022885"/>
    </source>
</evidence>
<dbReference type="OrthoDB" id="9804199at2"/>
<dbReference type="InterPro" id="IPR003439">
    <property type="entry name" value="ABC_transporter-like_ATP-bd"/>
</dbReference>
<dbReference type="PROSITE" id="PS50893">
    <property type="entry name" value="ABC_TRANSPORTER_2"/>
    <property type="match status" value="1"/>
</dbReference>
<evidence type="ECO:0000313" key="10">
    <source>
        <dbReference type="Proteomes" id="UP000037109"/>
    </source>
</evidence>
<dbReference type="GO" id="GO:0015416">
    <property type="term" value="F:ABC-type phosphonate transporter activity"/>
    <property type="evidence" value="ECO:0007669"/>
    <property type="project" value="InterPro"/>
</dbReference>
<dbReference type="SUPFAM" id="SSF52540">
    <property type="entry name" value="P-loop containing nucleoside triphosphate hydrolases"/>
    <property type="match status" value="1"/>
</dbReference>
<evidence type="ECO:0000256" key="3">
    <source>
        <dbReference type="ARBA" id="ARBA00022741"/>
    </source>
</evidence>
<dbReference type="InterPro" id="IPR017871">
    <property type="entry name" value="ABC_transporter-like_CS"/>
</dbReference>
<dbReference type="Gene3D" id="3.40.50.300">
    <property type="entry name" value="P-loop containing nucleotide triphosphate hydrolases"/>
    <property type="match status" value="1"/>
</dbReference>
<dbReference type="Pfam" id="PF00005">
    <property type="entry name" value="ABC_tran"/>
    <property type="match status" value="1"/>
</dbReference>
<evidence type="ECO:0000313" key="9">
    <source>
        <dbReference type="EMBL" id="KON88509.1"/>
    </source>
</evidence>
<organism evidence="9 10">
    <name type="scientific">Sporosarcina globispora</name>
    <name type="common">Bacillus globisporus</name>
    <dbReference type="NCBI Taxonomy" id="1459"/>
    <lineage>
        <taxon>Bacteria</taxon>
        <taxon>Bacillati</taxon>
        <taxon>Bacillota</taxon>
        <taxon>Bacilli</taxon>
        <taxon>Bacillales</taxon>
        <taxon>Caryophanaceae</taxon>
        <taxon>Sporosarcina</taxon>
    </lineage>
</organism>
<keyword evidence="1" id="KW-0813">Transport</keyword>
<evidence type="ECO:0000256" key="4">
    <source>
        <dbReference type="ARBA" id="ARBA00022840"/>
    </source>
</evidence>
<evidence type="ECO:0000256" key="7">
    <source>
        <dbReference type="ARBA" id="ARBA00023136"/>
    </source>
</evidence>
<comment type="caution">
    <text evidence="9">The sequence shown here is derived from an EMBL/GenBank/DDBJ whole genome shotgun (WGS) entry which is preliminary data.</text>
</comment>
<dbReference type="RefSeq" id="WP_053435882.1">
    <property type="nucleotide sequence ID" value="NZ_LGUF01000007.1"/>
</dbReference>
<keyword evidence="4 9" id="KW-0067">ATP-binding</keyword>
<keyword evidence="7" id="KW-0472">Membrane</keyword>
<dbReference type="PROSITE" id="PS00211">
    <property type="entry name" value="ABC_TRANSPORTER_1"/>
    <property type="match status" value="1"/>
</dbReference>
<dbReference type="AlphaFoldDB" id="A0A0M0GF89"/>
<gene>
    <name evidence="9" type="ORF">AF332_17945</name>
</gene>
<proteinExistence type="predicted"/>
<dbReference type="SMART" id="SM00382">
    <property type="entry name" value="AAA"/>
    <property type="match status" value="1"/>
</dbReference>
<reference evidence="10" key="1">
    <citation type="submission" date="2015-07" db="EMBL/GenBank/DDBJ databases">
        <title>Fjat-10036 dsm4.</title>
        <authorList>
            <person name="Liu B."/>
            <person name="Wang J."/>
            <person name="Zhu Y."/>
            <person name="Liu G."/>
            <person name="Chen Q."/>
            <person name="Chen Z."/>
            <person name="Lan J."/>
            <person name="Che J."/>
            <person name="Ge C."/>
            <person name="Shi H."/>
            <person name="Pan Z."/>
            <person name="Liu X."/>
        </authorList>
    </citation>
    <scope>NUCLEOTIDE SEQUENCE [LARGE SCALE GENOMIC DNA]</scope>
    <source>
        <strain evidence="10">DSM 4</strain>
    </source>
</reference>
<feature type="domain" description="ABC transporter" evidence="8">
    <location>
        <begin position="2"/>
        <end position="247"/>
    </location>
</feature>
<dbReference type="GO" id="GO:0016020">
    <property type="term" value="C:membrane"/>
    <property type="evidence" value="ECO:0007669"/>
    <property type="project" value="InterPro"/>
</dbReference>
<dbReference type="PANTHER" id="PTHR43166">
    <property type="entry name" value="AMINO ACID IMPORT ATP-BINDING PROTEIN"/>
    <property type="match status" value="1"/>
</dbReference>
<sequence>MLEIRNITVRYPGMKHNALNSINLTIHPGDFVCVLGKSGAGKSTLIRCLNGLQAPSSGEIIWDGQPFSVLSDEQLRKIRREMGMIFQHFNLIPRLSVLQNVLTGMFGYRSSFKNLIGWFTEEEQAQAKQVIAEVGLADFADRRVEHLSGGQKQRVGIARALLQKPRFLLGDEPVASLDPGTSDRIFSLLQEMHDRRNLQTIINVHDVHLAKRYATRIIALKDGEVVFDGEPEKFKDDMYVFIYDAESYGERSSIRLT</sequence>
<dbReference type="InterPro" id="IPR027417">
    <property type="entry name" value="P-loop_NTPase"/>
</dbReference>
<protein>
    <submittedName>
        <fullName evidence="9">Phosphonate ABC transporter ATP-binding protein</fullName>
    </submittedName>
</protein>
<evidence type="ECO:0000259" key="8">
    <source>
        <dbReference type="PROSITE" id="PS50893"/>
    </source>
</evidence>
<name>A0A0M0GF89_SPOGL</name>
<evidence type="ECO:0000256" key="6">
    <source>
        <dbReference type="ARBA" id="ARBA00022967"/>
    </source>
</evidence>